<dbReference type="EMBL" id="VTFY01000001">
    <property type="protein sequence ID" value="MRX80933.1"/>
    <property type="molecule type" value="Genomic_DNA"/>
</dbReference>
<dbReference type="AlphaFoldDB" id="A0A6N7RI11"/>
<keyword evidence="2" id="KW-1185">Reference proteome</keyword>
<organism evidence="1 2">
    <name type="scientific">Eggerthella guodeyinii</name>
    <dbReference type="NCBI Taxonomy" id="2690837"/>
    <lineage>
        <taxon>Bacteria</taxon>
        <taxon>Bacillati</taxon>
        <taxon>Actinomycetota</taxon>
        <taxon>Coriobacteriia</taxon>
        <taxon>Eggerthellales</taxon>
        <taxon>Eggerthellaceae</taxon>
        <taxon>Eggerthella</taxon>
    </lineage>
</organism>
<protein>
    <submittedName>
        <fullName evidence="1">DUF559 domain-containing protein</fullName>
    </submittedName>
</protein>
<sequence length="334" mass="36555">MPSAASRVSRICFGHETALPILRSIAPGSFAVAKGSARRLPDRAPTRGELESAIARIELSCAGARIGRPAHILIGSGSRCRVSETCVPHVCAVELSGTSFYQVGEGIFVSSPALAFVHLAARQRSLVSLLELGGELCGTYQSKRTGVDSAYDVAPLCSARELGDFVARNPSVRGARRVARALPYLMDSSASPRETKQALLFGLSKRHGGYGLGIPRMNYEVRASEAARAISGRRSFRCDLCWPERKLDVEYQSKEAHEGEYMRIRDSRRTNALIAMGWTVVCVTNDELDSFVATETIARTLGRRLGVRPQARFDDYHARKLKLRRQLGLPMGYA</sequence>
<proteinExistence type="predicted"/>
<evidence type="ECO:0000313" key="1">
    <source>
        <dbReference type="EMBL" id="MRX80933.1"/>
    </source>
</evidence>
<dbReference type="Gene3D" id="3.40.960.10">
    <property type="entry name" value="VSR Endonuclease"/>
    <property type="match status" value="1"/>
</dbReference>
<name>A0A6N7RI11_9ACTN</name>
<dbReference type="SUPFAM" id="SSF52980">
    <property type="entry name" value="Restriction endonuclease-like"/>
    <property type="match status" value="1"/>
</dbReference>
<dbReference type="Proteomes" id="UP000438093">
    <property type="component" value="Unassembled WGS sequence"/>
</dbReference>
<gene>
    <name evidence="1" type="ORF">GJG86_00240</name>
</gene>
<dbReference type="InterPro" id="IPR011335">
    <property type="entry name" value="Restrct_endonuc-II-like"/>
</dbReference>
<accession>A0A6N7RI11</accession>
<evidence type="ECO:0000313" key="2">
    <source>
        <dbReference type="Proteomes" id="UP000438093"/>
    </source>
</evidence>
<reference evidence="2" key="1">
    <citation type="submission" date="2019-08" db="EMBL/GenBank/DDBJ databases">
        <title>Arthrobacter sp. nov., isolated from plateau pika and Tibetan wild ass.</title>
        <authorList>
            <person name="Ge Y."/>
        </authorList>
    </citation>
    <scope>NUCLEOTIDE SEQUENCE [LARGE SCALE GENOMIC DNA]</scope>
    <source>
        <strain evidence="2">HF-4214</strain>
    </source>
</reference>
<comment type="caution">
    <text evidence="1">The sequence shown here is derived from an EMBL/GenBank/DDBJ whole genome shotgun (WGS) entry which is preliminary data.</text>
</comment>